<proteinExistence type="predicted"/>
<dbReference type="Pfam" id="PF07501">
    <property type="entry name" value="G5"/>
    <property type="match status" value="1"/>
</dbReference>
<evidence type="ECO:0000313" key="6">
    <source>
        <dbReference type="Proteomes" id="UP000217549"/>
    </source>
</evidence>
<dbReference type="RefSeq" id="WP_021906650.1">
    <property type="nucleotide sequence ID" value="NZ_CP143936.1"/>
</dbReference>
<evidence type="ECO:0000256" key="2">
    <source>
        <dbReference type="SAM" id="MobiDB-lite"/>
    </source>
</evidence>
<dbReference type="InterPro" id="IPR007137">
    <property type="entry name" value="DUF348"/>
</dbReference>
<dbReference type="Proteomes" id="UP000217549">
    <property type="component" value="Chromosome I"/>
</dbReference>
<evidence type="ECO:0000259" key="4">
    <source>
        <dbReference type="PROSITE" id="PS51109"/>
    </source>
</evidence>
<feature type="chain" id="PRO_5038814607" evidence="3">
    <location>
        <begin position="22"/>
        <end position="327"/>
    </location>
</feature>
<evidence type="ECO:0000256" key="1">
    <source>
        <dbReference type="ARBA" id="ARBA00022729"/>
    </source>
</evidence>
<evidence type="ECO:0000256" key="3">
    <source>
        <dbReference type="SAM" id="SignalP"/>
    </source>
</evidence>
<reference evidence="6" key="1">
    <citation type="submission" date="2017-09" db="EMBL/GenBank/DDBJ databases">
        <authorList>
            <person name="Shetty A S."/>
        </authorList>
    </citation>
    <scope>NUCLEOTIDE SEQUENCE [LARGE SCALE GENOMIC DNA]</scope>
</reference>
<dbReference type="InterPro" id="IPR011098">
    <property type="entry name" value="G5_dom"/>
</dbReference>
<organism evidence="5 6">
    <name type="scientific">Anaerobutyricum hallii</name>
    <dbReference type="NCBI Taxonomy" id="39488"/>
    <lineage>
        <taxon>Bacteria</taxon>
        <taxon>Bacillati</taxon>
        <taxon>Bacillota</taxon>
        <taxon>Clostridia</taxon>
        <taxon>Lachnospirales</taxon>
        <taxon>Lachnospiraceae</taxon>
        <taxon>Anaerobutyricum</taxon>
    </lineage>
</organism>
<dbReference type="EMBL" id="LT907978">
    <property type="protein sequence ID" value="SOB70875.1"/>
    <property type="molecule type" value="Genomic_DNA"/>
</dbReference>
<accession>A0A285PS68</accession>
<feature type="domain" description="G5" evidence="4">
    <location>
        <begin position="200"/>
        <end position="280"/>
    </location>
</feature>
<feature type="region of interest" description="Disordered" evidence="2">
    <location>
        <begin position="271"/>
        <end position="313"/>
    </location>
</feature>
<dbReference type="KEGG" id="ehl:EHLA_0097"/>
<dbReference type="AlphaFoldDB" id="A0A285PS68"/>
<protein>
    <submittedName>
        <fullName evidence="5">Consensus disorder prediction</fullName>
    </submittedName>
</protein>
<name>A0A285PS68_9FIRM</name>
<dbReference type="SMART" id="SM01208">
    <property type="entry name" value="G5"/>
    <property type="match status" value="1"/>
</dbReference>
<dbReference type="Pfam" id="PF03990">
    <property type="entry name" value="DUF348"/>
    <property type="match status" value="3"/>
</dbReference>
<keyword evidence="1 3" id="KW-0732">Signal</keyword>
<dbReference type="Gene3D" id="2.20.230.10">
    <property type="entry name" value="Resuscitation-promoting factor rpfb"/>
    <property type="match status" value="1"/>
</dbReference>
<gene>
    <name evidence="5" type="ORF">EHLA_0097</name>
</gene>
<feature type="compositionally biased region" description="Low complexity" evidence="2">
    <location>
        <begin position="283"/>
        <end position="294"/>
    </location>
</feature>
<evidence type="ECO:0000313" key="5">
    <source>
        <dbReference type="EMBL" id="SOB70875.1"/>
    </source>
</evidence>
<sequence>MRVNKYIIAIAAGIFSLSMLSGCQSNKKADMNVSIQDGQVQTKLAVAKGSSVSDILKEAEITLNKKDQITPSLTTKLDSGEEKIEIARYEKLKVSDDNKEQEVEILGGKVKDVLEQAGITLGKHDIVNHDLEASCTDDMDIQVIRRVEVSLRADGKTKKTVTQAKTVKELLNENNIALSKKDRIRPALNKPLKEGTKVVVERVETRKEKKTEEIAFSVETQKSSSMYVGSSKVTREGVNGSKEVTYQITYVDGKEESRKKVKEKVIKEPVSKIVTEGTKEKPQQSSQKSSGSGKHIVSKRKVPDCDGSGHGYWEIKYSDGTVVTKNY</sequence>
<feature type="signal peptide" evidence="3">
    <location>
        <begin position="1"/>
        <end position="21"/>
    </location>
</feature>
<keyword evidence="6" id="KW-1185">Reference proteome</keyword>
<dbReference type="PROSITE" id="PS51257">
    <property type="entry name" value="PROKAR_LIPOPROTEIN"/>
    <property type="match status" value="1"/>
</dbReference>
<dbReference type="PROSITE" id="PS51109">
    <property type="entry name" value="G5"/>
    <property type="match status" value="1"/>
</dbReference>